<organism evidence="1 2">
    <name type="scientific">Helicocarpus griseus UAMH5409</name>
    <dbReference type="NCBI Taxonomy" id="1447875"/>
    <lineage>
        <taxon>Eukaryota</taxon>
        <taxon>Fungi</taxon>
        <taxon>Dikarya</taxon>
        <taxon>Ascomycota</taxon>
        <taxon>Pezizomycotina</taxon>
        <taxon>Eurotiomycetes</taxon>
        <taxon>Eurotiomycetidae</taxon>
        <taxon>Onygenales</taxon>
        <taxon>Ajellomycetaceae</taxon>
        <taxon>Helicocarpus</taxon>
    </lineage>
</organism>
<protein>
    <submittedName>
        <fullName evidence="1">Uncharacterized protein</fullName>
    </submittedName>
</protein>
<gene>
    <name evidence="1" type="ORF">AJ79_10131</name>
</gene>
<reference evidence="1 2" key="1">
    <citation type="submission" date="2017-10" db="EMBL/GenBank/DDBJ databases">
        <title>Comparative genomics in systemic dimorphic fungi from Ajellomycetaceae.</title>
        <authorList>
            <person name="Munoz J.F."/>
            <person name="Mcewen J.G."/>
            <person name="Clay O.K."/>
            <person name="Cuomo C.A."/>
        </authorList>
    </citation>
    <scope>NUCLEOTIDE SEQUENCE [LARGE SCALE GENOMIC DNA]</scope>
    <source>
        <strain evidence="1 2">UAMH5409</strain>
    </source>
</reference>
<name>A0A2B7W707_9EURO</name>
<evidence type="ECO:0000313" key="2">
    <source>
        <dbReference type="Proteomes" id="UP000223968"/>
    </source>
</evidence>
<accession>A0A2B7W707</accession>
<dbReference type="EMBL" id="PDNB01000363">
    <property type="protein sequence ID" value="PGG95303.1"/>
    <property type="molecule type" value="Genomic_DNA"/>
</dbReference>
<keyword evidence="2" id="KW-1185">Reference proteome</keyword>
<dbReference type="Proteomes" id="UP000223968">
    <property type="component" value="Unassembled WGS sequence"/>
</dbReference>
<proteinExistence type="predicted"/>
<dbReference type="OrthoDB" id="4206328at2759"/>
<comment type="caution">
    <text evidence="1">The sequence shown here is derived from an EMBL/GenBank/DDBJ whole genome shotgun (WGS) entry which is preliminary data.</text>
</comment>
<sequence>MESCGKCLICGVAVGSRGSRKAREWQASYQVLQFKTRRQSLVEPSNTYPPPEDCHIAHQVCWAVLNTLVKQDEINPKWLRRLLITIQNPKPFLPPIAFPESPGILDRDVEKNLEGESEKTPNHDDNSCKHSYICTRLPVEIIREVFNHLHNYDDVFNLMQGESTYYPTFTNGDTINDTARKIQQILWNVHQYPSSRFPHTANYNVVWDNAESVLEKAGQPLLGPDADFDIDERHVIHFASDPKLVGKKMVNLNGPSKVYLNYAHVPGRRYLCGFRFDDDVISGYAGNSSITVPLSWSELCGLRLVSDGHGYKAAQVKRYSTWNEQWYGTPPGNDGVQLVFAQVEWKARSVSHLLFSLDSFKIYNLSCRSGARKQLVHPDAWYSNLPSQTLNPVILTRCDDTGPLLPFDFTEQSLEEVTSISAFVNHSTQAIAGLEFNFAEKRTVFLGRRDPFTCKLSFHLNYEKGELLAKIAGAKAKGFVSMSVKVFTNHGRCAIFGDPTATNWKVGLSSGGIFFASERPPLDYEYGGMATYNISVLGTFQKQSLNNPVPVVTSQKQHIVWSQIEVWFDTSGATVSTFVSSGSFASVQRLLYTRKTGICAGWNSSMLTAKSTFWEGQERRSSGVANFQAELQKSLHIILLTSRLIIGSAASDSTAALDISL</sequence>
<evidence type="ECO:0000313" key="1">
    <source>
        <dbReference type="EMBL" id="PGG95303.1"/>
    </source>
</evidence>
<dbReference type="AlphaFoldDB" id="A0A2B7W707"/>